<keyword evidence="1" id="KW-0805">Transcription regulation</keyword>
<evidence type="ECO:0000256" key="3">
    <source>
        <dbReference type="ARBA" id="ARBA00023163"/>
    </source>
</evidence>
<dbReference type="Pfam" id="PF00440">
    <property type="entry name" value="TetR_N"/>
    <property type="match status" value="1"/>
</dbReference>
<keyword evidence="3" id="KW-0804">Transcription</keyword>
<dbReference type="PANTHER" id="PTHR30055">
    <property type="entry name" value="HTH-TYPE TRANSCRIPTIONAL REGULATOR RUTR"/>
    <property type="match status" value="1"/>
</dbReference>
<dbReference type="GO" id="GO:0003700">
    <property type="term" value="F:DNA-binding transcription factor activity"/>
    <property type="evidence" value="ECO:0007669"/>
    <property type="project" value="TreeGrafter"/>
</dbReference>
<organism evidence="6 7">
    <name type="scientific">Myxococcus stipitatus (strain DSM 14675 / JCM 12634 / Mx s8)</name>
    <dbReference type="NCBI Taxonomy" id="1278073"/>
    <lineage>
        <taxon>Bacteria</taxon>
        <taxon>Pseudomonadati</taxon>
        <taxon>Myxococcota</taxon>
        <taxon>Myxococcia</taxon>
        <taxon>Myxococcales</taxon>
        <taxon>Cystobacterineae</taxon>
        <taxon>Myxococcaceae</taxon>
        <taxon>Myxococcus</taxon>
    </lineage>
</organism>
<dbReference type="Pfam" id="PF17918">
    <property type="entry name" value="TetR_C_15"/>
    <property type="match status" value="1"/>
</dbReference>
<proteinExistence type="predicted"/>
<dbReference type="PANTHER" id="PTHR30055:SF234">
    <property type="entry name" value="HTH-TYPE TRANSCRIPTIONAL REGULATOR BETI"/>
    <property type="match status" value="1"/>
</dbReference>
<dbReference type="SUPFAM" id="SSF46689">
    <property type="entry name" value="Homeodomain-like"/>
    <property type="match status" value="1"/>
</dbReference>
<protein>
    <submittedName>
        <fullName evidence="6">TetR family transcriptional regulator</fullName>
    </submittedName>
</protein>
<name>L7ULN9_MYXSD</name>
<keyword evidence="7" id="KW-1185">Reference proteome</keyword>
<evidence type="ECO:0000313" key="7">
    <source>
        <dbReference type="Proteomes" id="UP000011131"/>
    </source>
</evidence>
<dbReference type="InterPro" id="IPR001647">
    <property type="entry name" value="HTH_TetR"/>
</dbReference>
<dbReference type="RefSeq" id="WP_015353083.1">
    <property type="nucleotide sequence ID" value="NC_020126.1"/>
</dbReference>
<dbReference type="HOGENOM" id="CLU_069356_46_0_7"/>
<keyword evidence="2 4" id="KW-0238">DNA-binding</keyword>
<dbReference type="InterPro" id="IPR050109">
    <property type="entry name" value="HTH-type_TetR-like_transc_reg"/>
</dbReference>
<dbReference type="Gene3D" id="1.10.357.10">
    <property type="entry name" value="Tetracycline Repressor, domain 2"/>
    <property type="match status" value="1"/>
</dbReference>
<reference evidence="6 7" key="1">
    <citation type="journal article" date="2013" name="Genome Announc.">
        <title>Complete genome sequence of Myxococcus stipitatus strain DSM 14675, a fruiting myxobacterium.</title>
        <authorList>
            <person name="Huntley S."/>
            <person name="Kneip S."/>
            <person name="Treuner-Lange A."/>
            <person name="Sogaard-Andersen L."/>
        </authorList>
    </citation>
    <scope>NUCLEOTIDE SEQUENCE [LARGE SCALE GENOMIC DNA]</scope>
    <source>
        <strain evidence="7">DSM 14675 / JCM 12634 / Mx s8</strain>
    </source>
</reference>
<dbReference type="PROSITE" id="PS50977">
    <property type="entry name" value="HTH_TETR_2"/>
    <property type="match status" value="1"/>
</dbReference>
<dbReference type="KEGG" id="msd:MYSTI_07558"/>
<evidence type="ECO:0000313" key="6">
    <source>
        <dbReference type="EMBL" id="AGC48830.1"/>
    </source>
</evidence>
<dbReference type="STRING" id="1278073.MYSTI_07558"/>
<dbReference type="PRINTS" id="PR00455">
    <property type="entry name" value="HTHTETR"/>
</dbReference>
<dbReference type="Proteomes" id="UP000011131">
    <property type="component" value="Chromosome"/>
</dbReference>
<evidence type="ECO:0000259" key="5">
    <source>
        <dbReference type="PROSITE" id="PS50977"/>
    </source>
</evidence>
<dbReference type="InterPro" id="IPR009057">
    <property type="entry name" value="Homeodomain-like_sf"/>
</dbReference>
<evidence type="ECO:0000256" key="4">
    <source>
        <dbReference type="PROSITE-ProRule" id="PRU00335"/>
    </source>
</evidence>
<dbReference type="GO" id="GO:0000976">
    <property type="term" value="F:transcription cis-regulatory region binding"/>
    <property type="evidence" value="ECO:0007669"/>
    <property type="project" value="TreeGrafter"/>
</dbReference>
<dbReference type="OrthoDB" id="9793734at2"/>
<dbReference type="eggNOG" id="COG1309">
    <property type="taxonomic scope" value="Bacteria"/>
</dbReference>
<dbReference type="EMBL" id="CP004025">
    <property type="protein sequence ID" value="AGC48830.1"/>
    <property type="molecule type" value="Genomic_DNA"/>
</dbReference>
<dbReference type="InterPro" id="IPR041669">
    <property type="entry name" value="TetR_C_15"/>
</dbReference>
<dbReference type="InterPro" id="IPR023772">
    <property type="entry name" value="DNA-bd_HTH_TetR-type_CS"/>
</dbReference>
<dbReference type="AlphaFoldDB" id="L7ULN9"/>
<feature type="domain" description="HTH tetR-type" evidence="5">
    <location>
        <begin position="18"/>
        <end position="78"/>
    </location>
</feature>
<dbReference type="PATRIC" id="fig|1278073.3.peg.7683"/>
<sequence length="213" mass="23945">MPRPKTRPRKTPRQERSRAMVETLLDATIRVLLARGYDGMTTIAVAERAGVSVGSLYQYFPNKESLVATLAERHTAELLACVDEAFSRADPSDPESGIRALVRAGVDAHRIAPALHKVLLEQVPRIGRMAKVMETSREIVARLERFLLSHRERLIVPDAKVAAFVVETIVESLTHRLVIEQPDYIDAARLEEETTRLAMGYLFGPRVRPRARQ</sequence>
<feature type="DNA-binding region" description="H-T-H motif" evidence="4">
    <location>
        <begin position="41"/>
        <end position="60"/>
    </location>
</feature>
<accession>L7ULN9</accession>
<dbReference type="PROSITE" id="PS01081">
    <property type="entry name" value="HTH_TETR_1"/>
    <property type="match status" value="1"/>
</dbReference>
<evidence type="ECO:0000256" key="2">
    <source>
        <dbReference type="ARBA" id="ARBA00023125"/>
    </source>
</evidence>
<gene>
    <name evidence="6" type="ordered locus">MYSTI_07558</name>
</gene>
<evidence type="ECO:0000256" key="1">
    <source>
        <dbReference type="ARBA" id="ARBA00023015"/>
    </source>
</evidence>